<dbReference type="InterPro" id="IPR000073">
    <property type="entry name" value="AB_hydrolase_1"/>
</dbReference>
<name>A0ABY4AVH0_9MICO</name>
<evidence type="ECO:0000259" key="1">
    <source>
        <dbReference type="Pfam" id="PF00561"/>
    </source>
</evidence>
<reference evidence="2 3" key="1">
    <citation type="submission" date="2022-03" db="EMBL/GenBank/DDBJ databases">
        <title>Agromyces sp. isolated from the gut of P. brevitarsis seulensis larvae.</title>
        <authorList>
            <person name="Won M."/>
            <person name="Kwon S.-W."/>
        </authorList>
    </citation>
    <scope>NUCLEOTIDE SEQUENCE [LARGE SCALE GENOMIC DNA]</scope>
    <source>
        <strain evidence="2 3">KACC 16215</strain>
    </source>
</reference>
<dbReference type="PANTHER" id="PTHR43194:SF2">
    <property type="entry name" value="PEROXISOMAL MEMBRANE PROTEIN LPX1"/>
    <property type="match status" value="1"/>
</dbReference>
<protein>
    <submittedName>
        <fullName evidence="2">Alpha/beta hydrolase</fullName>
    </submittedName>
</protein>
<accession>A0ABY4AVH0</accession>
<dbReference type="RefSeq" id="WP_243567788.1">
    <property type="nucleotide sequence ID" value="NZ_BAAARD010000008.1"/>
</dbReference>
<dbReference type="GO" id="GO:0016787">
    <property type="term" value="F:hydrolase activity"/>
    <property type="evidence" value="ECO:0007669"/>
    <property type="project" value="UniProtKB-KW"/>
</dbReference>
<proteinExistence type="predicted"/>
<evidence type="ECO:0000313" key="3">
    <source>
        <dbReference type="Proteomes" id="UP000831304"/>
    </source>
</evidence>
<dbReference type="InterPro" id="IPR029058">
    <property type="entry name" value="AB_hydrolase_fold"/>
</dbReference>
<dbReference type="Pfam" id="PF00561">
    <property type="entry name" value="Abhydrolase_1"/>
    <property type="match status" value="1"/>
</dbReference>
<sequence length="242" mass="24363">MPLTVSTRTLPAAGDAAGRGNAPVVLLHGFASDGETDFVASGLADAIAASGREAIVVDLPGHGTGGAIGADEDASTGAVVRAIREALPESGPVDVVAYSLGARLAWALAAAEPRVQRLVLGGLSPFEPFAGVDVAALVRALDGEAPADPMLGMMAAMIGAPGRDRDSLPRLIAGLAREPFDPAQDVPAVPVLFVAGADDPMTAGIDRVAEGVARGQLVRVPGDHLGALASPEFRQAVLDFLA</sequence>
<dbReference type="Gene3D" id="3.40.50.1820">
    <property type="entry name" value="alpha/beta hydrolase"/>
    <property type="match status" value="1"/>
</dbReference>
<dbReference type="InterPro" id="IPR050228">
    <property type="entry name" value="Carboxylesterase_BioH"/>
</dbReference>
<dbReference type="PANTHER" id="PTHR43194">
    <property type="entry name" value="HYDROLASE ALPHA/BETA FOLD FAMILY"/>
    <property type="match status" value="1"/>
</dbReference>
<dbReference type="EMBL" id="CP094533">
    <property type="protein sequence ID" value="UOE24870.1"/>
    <property type="molecule type" value="Genomic_DNA"/>
</dbReference>
<keyword evidence="2" id="KW-0378">Hydrolase</keyword>
<gene>
    <name evidence="2" type="ORF">MTP13_10910</name>
</gene>
<dbReference type="SUPFAM" id="SSF53474">
    <property type="entry name" value="alpha/beta-Hydrolases"/>
    <property type="match status" value="1"/>
</dbReference>
<organism evidence="2 3">
    <name type="scientific">Agromyces soli</name>
    <dbReference type="NCBI Taxonomy" id="659012"/>
    <lineage>
        <taxon>Bacteria</taxon>
        <taxon>Bacillati</taxon>
        <taxon>Actinomycetota</taxon>
        <taxon>Actinomycetes</taxon>
        <taxon>Micrococcales</taxon>
        <taxon>Microbacteriaceae</taxon>
        <taxon>Agromyces</taxon>
    </lineage>
</organism>
<dbReference type="Proteomes" id="UP000831304">
    <property type="component" value="Chromosome"/>
</dbReference>
<keyword evidence="3" id="KW-1185">Reference proteome</keyword>
<evidence type="ECO:0000313" key="2">
    <source>
        <dbReference type="EMBL" id="UOE24870.1"/>
    </source>
</evidence>
<feature type="domain" description="AB hydrolase-1" evidence="1">
    <location>
        <begin position="23"/>
        <end position="127"/>
    </location>
</feature>